<dbReference type="FunFam" id="1.20.272.10:FF:000002">
    <property type="entry name" value="Replication factor C subunit 3"/>
    <property type="match status" value="1"/>
</dbReference>
<organism evidence="8 9">
    <name type="scientific">Gossypium arboreum</name>
    <name type="common">Tree cotton</name>
    <name type="synonym">Gossypium nanking</name>
    <dbReference type="NCBI Taxonomy" id="29729"/>
    <lineage>
        <taxon>Eukaryota</taxon>
        <taxon>Viridiplantae</taxon>
        <taxon>Streptophyta</taxon>
        <taxon>Embryophyta</taxon>
        <taxon>Tracheophyta</taxon>
        <taxon>Spermatophyta</taxon>
        <taxon>Magnoliopsida</taxon>
        <taxon>eudicotyledons</taxon>
        <taxon>Gunneridae</taxon>
        <taxon>Pentapetalae</taxon>
        <taxon>rosids</taxon>
        <taxon>malvids</taxon>
        <taxon>Malvales</taxon>
        <taxon>Malvaceae</taxon>
        <taxon>Malvoideae</taxon>
        <taxon>Gossypium</taxon>
    </lineage>
</organism>
<dbReference type="GO" id="GO:0006281">
    <property type="term" value="P:DNA repair"/>
    <property type="evidence" value="ECO:0007669"/>
    <property type="project" value="UniProtKB-ARBA"/>
</dbReference>
<dbReference type="AlphaFoldDB" id="A0A0B0P0R6"/>
<dbReference type="GO" id="GO:0006271">
    <property type="term" value="P:DNA strand elongation involved in DNA replication"/>
    <property type="evidence" value="ECO:0007669"/>
    <property type="project" value="UniProtKB-ARBA"/>
</dbReference>
<dbReference type="GO" id="GO:0003689">
    <property type="term" value="F:DNA clamp loader activity"/>
    <property type="evidence" value="ECO:0007669"/>
    <property type="project" value="TreeGrafter"/>
</dbReference>
<evidence type="ECO:0000256" key="2">
    <source>
        <dbReference type="ARBA" id="ARBA00004123"/>
    </source>
</evidence>
<dbReference type="EMBL" id="KN407223">
    <property type="protein sequence ID" value="KHG16936.1"/>
    <property type="molecule type" value="Genomic_DNA"/>
</dbReference>
<dbReference type="Proteomes" id="UP000032142">
    <property type="component" value="Unassembled WGS sequence"/>
</dbReference>
<dbReference type="FunFam" id="1.10.8.60:FF:000030">
    <property type="entry name" value="replication factor C subunit 3"/>
    <property type="match status" value="1"/>
</dbReference>
<dbReference type="PANTHER" id="PTHR11669">
    <property type="entry name" value="REPLICATION FACTOR C / DNA POLYMERASE III GAMMA-TAU SUBUNIT"/>
    <property type="match status" value="1"/>
</dbReference>
<evidence type="ECO:0000256" key="4">
    <source>
        <dbReference type="ARBA" id="ARBA00011480"/>
    </source>
</evidence>
<dbReference type="SMART" id="SM00382">
    <property type="entry name" value="AAA"/>
    <property type="match status" value="1"/>
</dbReference>
<dbReference type="Pfam" id="PF21960">
    <property type="entry name" value="RCF1-5-like_lid"/>
    <property type="match status" value="1"/>
</dbReference>
<feature type="domain" description="AAA+ ATPase" evidence="7">
    <location>
        <begin position="33"/>
        <end position="192"/>
    </location>
</feature>
<dbReference type="FunFam" id="3.40.50.300:FF:000136">
    <property type="entry name" value="Replication factor C subunit 5"/>
    <property type="match status" value="1"/>
</dbReference>
<dbReference type="InterPro" id="IPR050238">
    <property type="entry name" value="DNA_Rep/Repair_Clamp_Loader"/>
</dbReference>
<dbReference type="InterPro" id="IPR027417">
    <property type="entry name" value="P-loop_NTPase"/>
</dbReference>
<dbReference type="SUPFAM" id="SSF48019">
    <property type="entry name" value="post-AAA+ oligomerization domain-like"/>
    <property type="match status" value="1"/>
</dbReference>
<dbReference type="GO" id="GO:0005634">
    <property type="term" value="C:nucleus"/>
    <property type="evidence" value="ECO:0007669"/>
    <property type="project" value="UniProtKB-SubCell"/>
</dbReference>
<keyword evidence="9" id="KW-1185">Reference proteome</keyword>
<evidence type="ECO:0000256" key="6">
    <source>
        <dbReference type="ARBA" id="ARBA00023242"/>
    </source>
</evidence>
<dbReference type="GO" id="GO:0005663">
    <property type="term" value="C:DNA replication factor C complex"/>
    <property type="evidence" value="ECO:0007669"/>
    <property type="project" value="TreeGrafter"/>
</dbReference>
<dbReference type="InterPro" id="IPR008921">
    <property type="entry name" value="DNA_pol3_clamp-load_cplx_C"/>
</dbReference>
<dbReference type="Gene3D" id="1.20.272.10">
    <property type="match status" value="1"/>
</dbReference>
<evidence type="ECO:0000313" key="9">
    <source>
        <dbReference type="Proteomes" id="UP000032142"/>
    </source>
</evidence>
<evidence type="ECO:0000256" key="3">
    <source>
        <dbReference type="ARBA" id="ARBA00005378"/>
    </source>
</evidence>
<keyword evidence="5" id="KW-0235">DNA replication</keyword>
<sequence length="441" mass="50539">MLWVDKYRPKTLDQAMVHQEIALNLKKLVAEQDCPHLLFYGPSGSGKKTLIMALLRQIFGPSAEKVKVEIKNWKIDAGSRTIDLELTMLSSANHVELSPSDAGFQDRYIVQEIIKEMAKNRPIDTKGKKGYKVLILNEVDKLSREAQHSLRRTMEKYSASCRLILCCNSSSKVTEAIRSRCLNIRINAPSEEQIIKVIEFIGKKEGLQLPSGFAARIAEKSNRSLRRAILSFETCRVQQYPFTSNQAILPMDWEEYISEIATDIMKEQSPKRLFEVRGKVYELLINCIPPEIILKRLLHELLKKLDAELKHEVCHWAAYYEHRMRLGQKAIFHIEGHIPPFSLMNMVLDIDRICCQVHEHLQGLPDCNIWLKNEQVSIILPLDLLSIPGTQFLGFRLWASSVLLGAVDLLFCIRTMNDALGVHVITIEQNHKFHFLVLFSA</sequence>
<evidence type="ECO:0000313" key="8">
    <source>
        <dbReference type="EMBL" id="KHG16936.1"/>
    </source>
</evidence>
<dbReference type="Gene3D" id="1.10.8.60">
    <property type="match status" value="1"/>
</dbReference>
<dbReference type="SUPFAM" id="SSF52540">
    <property type="entry name" value="P-loop containing nucleoside triphosphate hydrolases"/>
    <property type="match status" value="1"/>
</dbReference>
<keyword evidence="6" id="KW-0539">Nucleus</keyword>
<dbReference type="Gene3D" id="3.40.50.300">
    <property type="entry name" value="P-loop containing nucleotide triphosphate hydrolases"/>
    <property type="match status" value="1"/>
</dbReference>
<comment type="subcellular location">
    <subcellularLocation>
        <location evidence="2">Nucleus</location>
    </subcellularLocation>
</comment>
<evidence type="ECO:0000256" key="1">
    <source>
        <dbReference type="ARBA" id="ARBA00002386"/>
    </source>
</evidence>
<comment type="similarity">
    <text evidence="3">Belongs to the activator 1 small subunits family.</text>
</comment>
<dbReference type="PANTHER" id="PTHR11669:SF1">
    <property type="entry name" value="REPLICATION FACTOR C SUBUNIT 3"/>
    <property type="match status" value="1"/>
</dbReference>
<protein>
    <submittedName>
        <fullName evidence="8">Replication factor C subunit 3</fullName>
    </submittedName>
</protein>
<dbReference type="InterPro" id="IPR003593">
    <property type="entry name" value="AAA+_ATPase"/>
</dbReference>
<dbReference type="Pfam" id="PF22534">
    <property type="entry name" value="RFC_C"/>
    <property type="match status" value="1"/>
</dbReference>
<reference evidence="9" key="1">
    <citation type="submission" date="2014-09" db="EMBL/GenBank/DDBJ databases">
        <authorList>
            <person name="Mudge J."/>
            <person name="Ramaraj T."/>
            <person name="Lindquist I.E."/>
            <person name="Bharti A.K."/>
            <person name="Sundararajan A."/>
            <person name="Cameron C.T."/>
            <person name="Woodward J.E."/>
            <person name="May G.D."/>
            <person name="Brubaker C."/>
            <person name="Broadhvest J."/>
            <person name="Wilkins T.A."/>
        </authorList>
    </citation>
    <scope>NUCLEOTIDE SEQUENCE</scope>
    <source>
        <strain evidence="9">cv. AKA8401</strain>
    </source>
</reference>
<evidence type="ECO:0000259" key="7">
    <source>
        <dbReference type="SMART" id="SM00382"/>
    </source>
</evidence>
<comment type="subunit">
    <text evidence="4">Heterotetramer of subunits RFC2, RFC3, RFC4 and RFC5 that can form a complex with RFC1.</text>
</comment>
<accession>A0A0B0P0R6</accession>
<gene>
    <name evidence="8" type="ORF">F383_23396</name>
</gene>
<name>A0A0B0P0R6_GOSAR</name>
<dbReference type="GO" id="GO:0003677">
    <property type="term" value="F:DNA binding"/>
    <property type="evidence" value="ECO:0007669"/>
    <property type="project" value="InterPro"/>
</dbReference>
<comment type="function">
    <text evidence="1">May be involved in DNA replication and thus regulate cell proliferation.</text>
</comment>
<dbReference type="CDD" id="cd00009">
    <property type="entry name" value="AAA"/>
    <property type="match status" value="1"/>
</dbReference>
<dbReference type="Pfam" id="PF13177">
    <property type="entry name" value="DNA_pol3_delta2"/>
    <property type="match status" value="1"/>
</dbReference>
<proteinExistence type="inferred from homology"/>
<evidence type="ECO:0000256" key="5">
    <source>
        <dbReference type="ARBA" id="ARBA00022705"/>
    </source>
</evidence>